<proteinExistence type="inferred from homology"/>
<evidence type="ECO:0000256" key="3">
    <source>
        <dbReference type="ARBA" id="ARBA00014738"/>
    </source>
</evidence>
<evidence type="ECO:0000256" key="4">
    <source>
        <dbReference type="ARBA" id="ARBA00022598"/>
    </source>
</evidence>
<keyword evidence="6" id="KW-0547">Nucleotide-binding</keyword>
<evidence type="ECO:0000256" key="5">
    <source>
        <dbReference type="ARBA" id="ARBA00022723"/>
    </source>
</evidence>
<dbReference type="AlphaFoldDB" id="A0A3B0VS80"/>
<dbReference type="SUPFAM" id="SSF52374">
    <property type="entry name" value="Nucleotidylyl transferase"/>
    <property type="match status" value="1"/>
</dbReference>
<organism evidence="14">
    <name type="scientific">hydrothermal vent metagenome</name>
    <dbReference type="NCBI Taxonomy" id="652676"/>
    <lineage>
        <taxon>unclassified sequences</taxon>
        <taxon>metagenomes</taxon>
        <taxon>ecological metagenomes</taxon>
    </lineage>
</organism>
<evidence type="ECO:0000256" key="11">
    <source>
        <dbReference type="ARBA" id="ARBA00031499"/>
    </source>
</evidence>
<dbReference type="Pfam" id="PF01406">
    <property type="entry name" value="tRNA-synt_1e"/>
    <property type="match status" value="1"/>
</dbReference>
<reference evidence="14" key="1">
    <citation type="submission" date="2018-06" db="EMBL/GenBank/DDBJ databases">
        <authorList>
            <person name="Zhirakovskaya E."/>
        </authorList>
    </citation>
    <scope>NUCLEOTIDE SEQUENCE</scope>
</reference>
<evidence type="ECO:0000256" key="6">
    <source>
        <dbReference type="ARBA" id="ARBA00022741"/>
    </source>
</evidence>
<evidence type="ECO:0000313" key="14">
    <source>
        <dbReference type="EMBL" id="VAW42993.1"/>
    </source>
</evidence>
<keyword evidence="4 14" id="KW-0436">Ligase</keyword>
<evidence type="ECO:0000256" key="9">
    <source>
        <dbReference type="ARBA" id="ARBA00022917"/>
    </source>
</evidence>
<evidence type="ECO:0000259" key="12">
    <source>
        <dbReference type="Pfam" id="PF01406"/>
    </source>
</evidence>
<dbReference type="GO" id="GO:0004817">
    <property type="term" value="F:cysteine-tRNA ligase activity"/>
    <property type="evidence" value="ECO:0007669"/>
    <property type="project" value="UniProtKB-EC"/>
</dbReference>
<feature type="domain" description="tRNA synthetases class I catalytic" evidence="12">
    <location>
        <begin position="15"/>
        <end position="322"/>
    </location>
</feature>
<dbReference type="EMBL" id="UOEU01000996">
    <property type="protein sequence ID" value="VAW42993.1"/>
    <property type="molecule type" value="Genomic_DNA"/>
</dbReference>
<keyword evidence="7" id="KW-0862">Zinc</keyword>
<dbReference type="InterPro" id="IPR032678">
    <property type="entry name" value="tRNA-synt_1_cat_dom"/>
</dbReference>
<dbReference type="InterPro" id="IPR024909">
    <property type="entry name" value="Cys-tRNA/MSH_ligase"/>
</dbReference>
<dbReference type="InterPro" id="IPR009080">
    <property type="entry name" value="tRNAsynth_Ia_anticodon-bd"/>
</dbReference>
<keyword evidence="8" id="KW-0067">ATP-binding</keyword>
<keyword evidence="10 14" id="KW-0030">Aminoacyl-tRNA synthetase</keyword>
<sequence length="464" mass="52656">MLHLFDTYQRKLRPFTPLNPPEVSLYACGLTVYDYAHIGNLRSYIFEDILRRVLAFNGYRVKHVMNITDVGHLTDDADSGEDKMEVGTRRAGGKSAWEIAEIFTEAFKQDLAQLNILEPHIWCKATDHIPEQIEMIQCIEGKGFTYRTSDGIYFDTSKLDNYGYLARLKVEGLQAGSRVAMSEKRNVTDFSLWKLSPAAQQRQMEWDSPWGVGFPGWHIECSAMATKYLGPYFDIHCGGEDHIMVHHPNEIAQSQACYQTNLANFWMHGYFLQLDGMKMSKSSGDFLRLQTIIDRGYHPLVYRYLLLSGHYRSKITFNWQGMDGAATALLRLNTAVYHWNTPTEPDANYIDQFTNQINDDLNMPRALAVTWQLVKSSLPDGVKKATILIFDQVLGLGLADWQPETAVSQPIPAEITELLAQRQQARADKAWPLADALRDQIVAAGYDIVDTPDGSELKPRFSNA</sequence>
<keyword evidence="5" id="KW-0479">Metal-binding</keyword>
<dbReference type="PANTHER" id="PTHR10890">
    <property type="entry name" value="CYSTEINYL-TRNA SYNTHETASE"/>
    <property type="match status" value="1"/>
</dbReference>
<dbReference type="Pfam" id="PF23493">
    <property type="entry name" value="CysS_C"/>
    <property type="match status" value="1"/>
</dbReference>
<gene>
    <name evidence="14" type="ORF">MNBD_CHLOROFLEXI01-4866</name>
</gene>
<feature type="domain" description="Cysteinyl-tRNA ligase anticodon binding" evidence="13">
    <location>
        <begin position="411"/>
        <end position="452"/>
    </location>
</feature>
<dbReference type="CDD" id="cd00672">
    <property type="entry name" value="CysRS_core"/>
    <property type="match status" value="1"/>
</dbReference>
<dbReference type="InterPro" id="IPR056411">
    <property type="entry name" value="CysS_C"/>
</dbReference>
<evidence type="ECO:0000256" key="8">
    <source>
        <dbReference type="ARBA" id="ARBA00022840"/>
    </source>
</evidence>
<evidence type="ECO:0000256" key="2">
    <source>
        <dbReference type="ARBA" id="ARBA00012832"/>
    </source>
</evidence>
<protein>
    <recommendedName>
        <fullName evidence="3">Cysteine--tRNA ligase</fullName>
        <ecNumber evidence="2">6.1.1.16</ecNumber>
    </recommendedName>
    <alternativeName>
        <fullName evidence="11">Cysteinyl-tRNA synthetase</fullName>
    </alternativeName>
</protein>
<comment type="cofactor">
    <cofactor evidence="1">
        <name>Zn(2+)</name>
        <dbReference type="ChEBI" id="CHEBI:29105"/>
    </cofactor>
</comment>
<evidence type="ECO:0000256" key="1">
    <source>
        <dbReference type="ARBA" id="ARBA00001947"/>
    </source>
</evidence>
<dbReference type="GO" id="GO:0005524">
    <property type="term" value="F:ATP binding"/>
    <property type="evidence" value="ECO:0007669"/>
    <property type="project" value="UniProtKB-KW"/>
</dbReference>
<dbReference type="SUPFAM" id="SSF47323">
    <property type="entry name" value="Anticodon-binding domain of a subclass of class I aminoacyl-tRNA synthetases"/>
    <property type="match status" value="1"/>
</dbReference>
<evidence type="ECO:0000256" key="7">
    <source>
        <dbReference type="ARBA" id="ARBA00022833"/>
    </source>
</evidence>
<keyword evidence="9" id="KW-0648">Protein biosynthesis</keyword>
<dbReference type="InterPro" id="IPR014729">
    <property type="entry name" value="Rossmann-like_a/b/a_fold"/>
</dbReference>
<dbReference type="PANTHER" id="PTHR10890:SF3">
    <property type="entry name" value="CYSTEINE--TRNA LIGASE, CYTOPLASMIC"/>
    <property type="match status" value="1"/>
</dbReference>
<dbReference type="EC" id="6.1.1.16" evidence="2"/>
<accession>A0A3B0VS80</accession>
<evidence type="ECO:0000256" key="10">
    <source>
        <dbReference type="ARBA" id="ARBA00023146"/>
    </source>
</evidence>
<evidence type="ECO:0000259" key="13">
    <source>
        <dbReference type="Pfam" id="PF23493"/>
    </source>
</evidence>
<dbReference type="PRINTS" id="PR00983">
    <property type="entry name" value="TRNASYNTHCYS"/>
</dbReference>
<dbReference type="InterPro" id="IPR015803">
    <property type="entry name" value="Cys-tRNA-ligase"/>
</dbReference>
<dbReference type="GO" id="GO:0046872">
    <property type="term" value="F:metal ion binding"/>
    <property type="evidence" value="ECO:0007669"/>
    <property type="project" value="UniProtKB-KW"/>
</dbReference>
<dbReference type="GO" id="GO:0006423">
    <property type="term" value="P:cysteinyl-tRNA aminoacylation"/>
    <property type="evidence" value="ECO:0007669"/>
    <property type="project" value="InterPro"/>
</dbReference>
<dbReference type="HAMAP" id="MF_00041">
    <property type="entry name" value="Cys_tRNA_synth"/>
    <property type="match status" value="1"/>
</dbReference>
<dbReference type="NCBIfam" id="TIGR00435">
    <property type="entry name" value="cysS"/>
    <property type="match status" value="1"/>
</dbReference>
<dbReference type="Gene3D" id="3.40.50.620">
    <property type="entry name" value="HUPs"/>
    <property type="match status" value="1"/>
</dbReference>
<dbReference type="Gene3D" id="1.20.120.1910">
    <property type="entry name" value="Cysteine-tRNA ligase, C-terminal anti-codon recognition domain"/>
    <property type="match status" value="1"/>
</dbReference>
<name>A0A3B0VS80_9ZZZZ</name>
<dbReference type="GO" id="GO:0005829">
    <property type="term" value="C:cytosol"/>
    <property type="evidence" value="ECO:0007669"/>
    <property type="project" value="TreeGrafter"/>
</dbReference>